<feature type="region of interest" description="Disordered" evidence="1">
    <location>
        <begin position="121"/>
        <end position="237"/>
    </location>
</feature>
<proteinExistence type="predicted"/>
<feature type="compositionally biased region" description="Polar residues" evidence="1">
    <location>
        <begin position="180"/>
        <end position="203"/>
    </location>
</feature>
<evidence type="ECO:0000313" key="2">
    <source>
        <dbReference type="EMBL" id="KAL3768836.1"/>
    </source>
</evidence>
<feature type="region of interest" description="Disordered" evidence="1">
    <location>
        <begin position="342"/>
        <end position="372"/>
    </location>
</feature>
<feature type="region of interest" description="Disordered" evidence="1">
    <location>
        <begin position="1"/>
        <end position="46"/>
    </location>
</feature>
<feature type="compositionally biased region" description="Acidic residues" evidence="1">
    <location>
        <begin position="128"/>
        <end position="144"/>
    </location>
</feature>
<feature type="compositionally biased region" description="Acidic residues" evidence="1">
    <location>
        <begin position="204"/>
        <end position="216"/>
    </location>
</feature>
<feature type="compositionally biased region" description="Basic residues" evidence="1">
    <location>
        <begin position="151"/>
        <end position="166"/>
    </location>
</feature>
<keyword evidence="3" id="KW-1185">Reference proteome</keyword>
<dbReference type="Proteomes" id="UP001530293">
    <property type="component" value="Unassembled WGS sequence"/>
</dbReference>
<evidence type="ECO:0000256" key="1">
    <source>
        <dbReference type="SAM" id="MobiDB-lite"/>
    </source>
</evidence>
<dbReference type="EMBL" id="JALLBG020000062">
    <property type="protein sequence ID" value="KAL3768836.1"/>
    <property type="molecule type" value="Genomic_DNA"/>
</dbReference>
<evidence type="ECO:0000313" key="3">
    <source>
        <dbReference type="Proteomes" id="UP001530293"/>
    </source>
</evidence>
<dbReference type="AlphaFoldDB" id="A0ABD3N199"/>
<accession>A0ABD3N199</accession>
<organism evidence="2 3">
    <name type="scientific">Discostella pseudostelligera</name>
    <dbReference type="NCBI Taxonomy" id="259834"/>
    <lineage>
        <taxon>Eukaryota</taxon>
        <taxon>Sar</taxon>
        <taxon>Stramenopiles</taxon>
        <taxon>Ochrophyta</taxon>
        <taxon>Bacillariophyta</taxon>
        <taxon>Coscinodiscophyceae</taxon>
        <taxon>Thalassiosirophycidae</taxon>
        <taxon>Stephanodiscales</taxon>
        <taxon>Stephanodiscaceae</taxon>
        <taxon>Discostella</taxon>
    </lineage>
</organism>
<sequence>MQSSSLIADTTIPLKRGSDGGIGGGKKNIHHNTDSRQTNNNSSTHKSLAHAIIPELPVLMHGSGDVRPEHVHPHSVAVLARLVEKYVASLVSAALDAQDVFTDGQVVGGAACLGPPPFRHAMGGGVGGDEEASDDNGSDNEESNAIDSMTKKRKQKAKASARKKKAKIDYWDVPLPTPPRQASSTGGGNNTDTDSSNVSQYSNGDDDDDSDEDDELSMLSSYRRNSSSSIASTSSMYDTQGGLPTLLRGFAPVDLHANERSRNYYVAAPTVMDARSFIFPICHDAVLYQRIKEVQASRRAIHRDVVDNALLEVMREEGVKEGRRGVVDTWDAVLGSRANRIEGSNSSAASGGGSTASPGDKKKKKKDDTSNAIVVNSATEKKKVDVNNNSKNLVVGAGLVDADVDPSWPGLNSLSRGRLW</sequence>
<name>A0ABD3N199_9STRA</name>
<comment type="caution">
    <text evidence="2">The sequence shown here is derived from an EMBL/GenBank/DDBJ whole genome shotgun (WGS) entry which is preliminary data.</text>
</comment>
<feature type="compositionally biased region" description="Polar residues" evidence="1">
    <location>
        <begin position="35"/>
        <end position="46"/>
    </location>
</feature>
<reference evidence="2 3" key="1">
    <citation type="submission" date="2024-10" db="EMBL/GenBank/DDBJ databases">
        <title>Updated reference genomes for cyclostephanoid diatoms.</title>
        <authorList>
            <person name="Roberts W.R."/>
            <person name="Alverson A.J."/>
        </authorList>
    </citation>
    <scope>NUCLEOTIDE SEQUENCE [LARGE SCALE GENOMIC DNA]</scope>
    <source>
        <strain evidence="2 3">AJA232-27</strain>
    </source>
</reference>
<gene>
    <name evidence="2" type="ORF">ACHAWU_006937</name>
</gene>
<protein>
    <submittedName>
        <fullName evidence="2">Uncharacterized protein</fullName>
    </submittedName>
</protein>
<feature type="compositionally biased region" description="Low complexity" evidence="1">
    <location>
        <begin position="217"/>
        <end position="235"/>
    </location>
</feature>